<dbReference type="AlphaFoldDB" id="A0A6U4MFR5"/>
<proteinExistence type="predicted"/>
<gene>
    <name evidence="1" type="ORF">HAND1043_LOCUS7805</name>
</gene>
<evidence type="ECO:0000313" key="1">
    <source>
        <dbReference type="EMBL" id="CAD8741313.1"/>
    </source>
</evidence>
<sequence>MPRPTAKTLQCREAARGSREARWEGRECSEMAFWGSCLRKAGVAPMQEFKTGGLLMRCVRPRWIWEMLQTRGSDGHYMKLAEGCPRLQAYLQSPDKGGEGKGWLVLCEGQSHHRLRLVQGYKEPQRYAYARGLVYVDHVVLGEDFERLHPGRQRNEKLLSQKEFTALFPGRKRDRSKERDAPYQLVIPETPAARLLFKPAVRLDPSEGAFAPNRANRGCGFWAVQNQASAELIWRATRRAWRKRFGSPPTSAQ</sequence>
<protein>
    <submittedName>
        <fullName evidence="1">Uncharacterized protein</fullName>
    </submittedName>
</protein>
<dbReference type="EMBL" id="HBFK01012974">
    <property type="protein sequence ID" value="CAD8741313.1"/>
    <property type="molecule type" value="Transcribed_RNA"/>
</dbReference>
<name>A0A6U4MFR5_HEMAN</name>
<reference evidence="1" key="1">
    <citation type="submission" date="2021-01" db="EMBL/GenBank/DDBJ databases">
        <authorList>
            <person name="Corre E."/>
            <person name="Pelletier E."/>
            <person name="Niang G."/>
            <person name="Scheremetjew M."/>
            <person name="Finn R."/>
            <person name="Kale V."/>
            <person name="Holt S."/>
            <person name="Cochrane G."/>
            <person name="Meng A."/>
            <person name="Brown T."/>
            <person name="Cohen L."/>
        </authorList>
    </citation>
    <scope>NUCLEOTIDE SEQUENCE</scope>
    <source>
        <strain evidence="1">CCMP441</strain>
    </source>
</reference>
<accession>A0A6U4MFR5</accession>
<organism evidence="1">
    <name type="scientific">Hemiselmis andersenii</name>
    <name type="common">Cryptophyte alga</name>
    <dbReference type="NCBI Taxonomy" id="464988"/>
    <lineage>
        <taxon>Eukaryota</taxon>
        <taxon>Cryptophyceae</taxon>
        <taxon>Cryptomonadales</taxon>
        <taxon>Hemiselmidaceae</taxon>
        <taxon>Hemiselmis</taxon>
    </lineage>
</organism>